<evidence type="ECO:0000256" key="1">
    <source>
        <dbReference type="ARBA" id="ARBA00004651"/>
    </source>
</evidence>
<dbReference type="AlphaFoldDB" id="A0A542YU60"/>
<dbReference type="Proteomes" id="UP000319516">
    <property type="component" value="Unassembled WGS sequence"/>
</dbReference>
<feature type="transmembrane region" description="Helical" evidence="9">
    <location>
        <begin position="38"/>
        <end position="57"/>
    </location>
</feature>
<dbReference type="EMBL" id="VFOP01000001">
    <property type="protein sequence ID" value="TQL51601.1"/>
    <property type="molecule type" value="Genomic_DNA"/>
</dbReference>
<dbReference type="OrthoDB" id="9807115at2"/>
<evidence type="ECO:0000256" key="8">
    <source>
        <dbReference type="ARBA" id="ARBA00037998"/>
    </source>
</evidence>
<feature type="transmembrane region" description="Helical" evidence="9">
    <location>
        <begin position="15"/>
        <end position="33"/>
    </location>
</feature>
<evidence type="ECO:0000256" key="2">
    <source>
        <dbReference type="ARBA" id="ARBA00022448"/>
    </source>
</evidence>
<feature type="transmembrane region" description="Helical" evidence="9">
    <location>
        <begin position="99"/>
        <end position="118"/>
    </location>
</feature>
<evidence type="ECO:0000256" key="3">
    <source>
        <dbReference type="ARBA" id="ARBA00022475"/>
    </source>
</evidence>
<dbReference type="GO" id="GO:0022857">
    <property type="term" value="F:transmembrane transporter activity"/>
    <property type="evidence" value="ECO:0007669"/>
    <property type="project" value="InterPro"/>
</dbReference>
<comment type="similarity">
    <text evidence="8">Belongs to the binding-protein-dependent transport system permease family. LivHM subfamily.</text>
</comment>
<evidence type="ECO:0000256" key="6">
    <source>
        <dbReference type="ARBA" id="ARBA00022989"/>
    </source>
</evidence>
<sequence>MLSWFDANVISMVDGVAYGLLLFTLAVGLSLVFGMMDVLNLAHGTLYLLGAYTAYLLSDGSLLGILLAVLAGIAVGVLGGFVLAAMTQPLAARGHLDQAVLTLGVSFIVAELLFAGFGSQRLPTAPPSALSGTLSVLGHSYPLYRLVFIGIAALLAVLCYVVFERSSLGALVRATVADRDMVRAMGVDTRKVLFGVFGFGAALAAVGGVLGAPIIAPGPGVDESVLVLSLVVVVIGGLGSVRGALIGALIIGQVQTLGVAVMPTYSAFLLFGAMLVVLVWRPQGLGRKAVAT</sequence>
<dbReference type="CDD" id="cd06582">
    <property type="entry name" value="TM_PBP1_LivH_like"/>
    <property type="match status" value="1"/>
</dbReference>
<evidence type="ECO:0000256" key="7">
    <source>
        <dbReference type="ARBA" id="ARBA00023136"/>
    </source>
</evidence>
<gene>
    <name evidence="10" type="ORF">FB467_2751</name>
</gene>
<evidence type="ECO:0000256" key="9">
    <source>
        <dbReference type="SAM" id="Phobius"/>
    </source>
</evidence>
<keyword evidence="4 9" id="KW-0812">Transmembrane</keyword>
<proteinExistence type="inferred from homology"/>
<evidence type="ECO:0000256" key="5">
    <source>
        <dbReference type="ARBA" id="ARBA00022970"/>
    </source>
</evidence>
<feature type="transmembrane region" description="Helical" evidence="9">
    <location>
        <begin position="257"/>
        <end position="280"/>
    </location>
</feature>
<comment type="subcellular location">
    <subcellularLocation>
        <location evidence="1">Cell membrane</location>
        <topology evidence="1">Multi-pass membrane protein</topology>
    </subcellularLocation>
</comment>
<comment type="caution">
    <text evidence="10">The sequence shown here is derived from an EMBL/GenBank/DDBJ whole genome shotgun (WGS) entry which is preliminary data.</text>
</comment>
<keyword evidence="2" id="KW-0813">Transport</keyword>
<evidence type="ECO:0000256" key="4">
    <source>
        <dbReference type="ARBA" id="ARBA00022692"/>
    </source>
</evidence>
<accession>A0A542YU60</accession>
<dbReference type="RefSeq" id="WP_141785583.1">
    <property type="nucleotide sequence ID" value="NZ_BAAAIK010000011.1"/>
</dbReference>
<protein>
    <submittedName>
        <fullName evidence="10">Amino acid/amide ABC transporter membrane protein 1 (HAAT family)</fullName>
    </submittedName>
</protein>
<feature type="transmembrane region" description="Helical" evidence="9">
    <location>
        <begin position="63"/>
        <end position="87"/>
    </location>
</feature>
<reference evidence="10 11" key="1">
    <citation type="submission" date="2019-06" db="EMBL/GenBank/DDBJ databases">
        <title>Sequencing the genomes of 1000 actinobacteria strains.</title>
        <authorList>
            <person name="Klenk H.-P."/>
        </authorList>
    </citation>
    <scope>NUCLEOTIDE SEQUENCE [LARGE SCALE GENOMIC DNA]</scope>
    <source>
        <strain evidence="10 11">DSM 12335</strain>
    </source>
</reference>
<organism evidence="10 11">
    <name type="scientific">Ornithinicoccus hortensis</name>
    <dbReference type="NCBI Taxonomy" id="82346"/>
    <lineage>
        <taxon>Bacteria</taxon>
        <taxon>Bacillati</taxon>
        <taxon>Actinomycetota</taxon>
        <taxon>Actinomycetes</taxon>
        <taxon>Micrococcales</taxon>
        <taxon>Intrasporangiaceae</taxon>
        <taxon>Ornithinicoccus</taxon>
    </lineage>
</organism>
<keyword evidence="5" id="KW-0029">Amino-acid transport</keyword>
<evidence type="ECO:0000313" key="10">
    <source>
        <dbReference type="EMBL" id="TQL51601.1"/>
    </source>
</evidence>
<dbReference type="Pfam" id="PF02653">
    <property type="entry name" value="BPD_transp_2"/>
    <property type="match status" value="1"/>
</dbReference>
<dbReference type="InterPro" id="IPR052157">
    <property type="entry name" value="BCAA_transport_permease"/>
</dbReference>
<keyword evidence="6 9" id="KW-1133">Transmembrane helix</keyword>
<keyword evidence="7 9" id="KW-0472">Membrane</keyword>
<evidence type="ECO:0000313" key="11">
    <source>
        <dbReference type="Proteomes" id="UP000319516"/>
    </source>
</evidence>
<dbReference type="GO" id="GO:0006865">
    <property type="term" value="P:amino acid transport"/>
    <property type="evidence" value="ECO:0007669"/>
    <property type="project" value="UniProtKB-KW"/>
</dbReference>
<name>A0A542YU60_9MICO</name>
<dbReference type="PANTHER" id="PTHR11795:SF442">
    <property type="entry name" value="ABC TRANSPORTER ATP-BINDING PROTEIN"/>
    <property type="match status" value="1"/>
</dbReference>
<feature type="transmembrane region" description="Helical" evidence="9">
    <location>
        <begin position="192"/>
        <end position="215"/>
    </location>
</feature>
<feature type="transmembrane region" description="Helical" evidence="9">
    <location>
        <begin position="227"/>
        <end position="250"/>
    </location>
</feature>
<dbReference type="PANTHER" id="PTHR11795">
    <property type="entry name" value="BRANCHED-CHAIN AMINO ACID TRANSPORT SYSTEM PERMEASE PROTEIN LIVH"/>
    <property type="match status" value="1"/>
</dbReference>
<keyword evidence="11" id="KW-1185">Reference proteome</keyword>
<dbReference type="InterPro" id="IPR001851">
    <property type="entry name" value="ABC_transp_permease"/>
</dbReference>
<feature type="transmembrane region" description="Helical" evidence="9">
    <location>
        <begin position="143"/>
        <end position="163"/>
    </location>
</feature>
<keyword evidence="3" id="KW-1003">Cell membrane</keyword>
<dbReference type="GO" id="GO:0005886">
    <property type="term" value="C:plasma membrane"/>
    <property type="evidence" value="ECO:0007669"/>
    <property type="project" value="UniProtKB-SubCell"/>
</dbReference>